<evidence type="ECO:0000313" key="3">
    <source>
        <dbReference type="EMBL" id="QGN29736.1"/>
    </source>
</evidence>
<dbReference type="GeneID" id="15142301"/>
<dbReference type="AlphaFoldDB" id="A0A377KUQ1"/>
<accession>A0A377KUQ1</accession>
<evidence type="ECO:0000313" key="1">
    <source>
        <dbReference type="EMBL" id="MDT2966033.1"/>
    </source>
</evidence>
<dbReference type="EMBL" id="JARQDZ010000005">
    <property type="protein sequence ID" value="MDT2983206.1"/>
    <property type="molecule type" value="Genomic_DNA"/>
</dbReference>
<dbReference type="RefSeq" id="WP_010748430.1">
    <property type="nucleotide sequence ID" value="NZ_BAAAXK010000050.1"/>
</dbReference>
<reference evidence="4 5" key="1">
    <citation type="submission" date="2018-08" db="EMBL/GenBank/DDBJ databases">
        <title>A genome reference for cultivated species of the human gut microbiota.</title>
        <authorList>
            <person name="Zou Y."/>
            <person name="Xue W."/>
            <person name="Luo G."/>
        </authorList>
    </citation>
    <scope>NUCLEOTIDE SEQUENCE [LARGE SCALE GENOMIC DNA]</scope>
    <source>
        <strain evidence="4 5">AF48-16</strain>
    </source>
</reference>
<protein>
    <submittedName>
        <fullName evidence="4">Aldo/keto reductase</fullName>
    </submittedName>
</protein>
<name>A0A377KUQ1_ENTCA</name>
<gene>
    <name evidence="4" type="ORF">DW084_03550</name>
    <name evidence="3" type="ORF">GFU50_09540</name>
    <name evidence="1" type="ORF">P7I32_15735</name>
    <name evidence="2" type="ORF">P7I34_11065</name>
</gene>
<dbReference type="EMBL" id="QRMZ01000003">
    <property type="protein sequence ID" value="RHK07743.1"/>
    <property type="molecule type" value="Genomic_DNA"/>
</dbReference>
<reference evidence="1 7" key="3">
    <citation type="submission" date="2023-03" db="EMBL/GenBank/DDBJ databases">
        <authorList>
            <person name="Shen W."/>
            <person name="Cai J."/>
        </authorList>
    </citation>
    <scope>NUCLEOTIDE SEQUENCE [LARGE SCALE GENOMIC DNA]</scope>
    <source>
        <strain evidence="2 7">B516</strain>
        <strain evidence="1">K72-2</strain>
    </source>
</reference>
<evidence type="ECO:0000313" key="6">
    <source>
        <dbReference type="Proteomes" id="UP000422837"/>
    </source>
</evidence>
<organism evidence="4 5">
    <name type="scientific">Enterococcus casseliflavus</name>
    <name type="common">Enterococcus flavescens</name>
    <dbReference type="NCBI Taxonomy" id="37734"/>
    <lineage>
        <taxon>Bacteria</taxon>
        <taxon>Bacillati</taxon>
        <taxon>Bacillota</taxon>
        <taxon>Bacilli</taxon>
        <taxon>Lactobacillales</taxon>
        <taxon>Enterococcaceae</taxon>
        <taxon>Enterococcus</taxon>
    </lineage>
</organism>
<evidence type="ECO:0000313" key="4">
    <source>
        <dbReference type="EMBL" id="RHK07743.1"/>
    </source>
</evidence>
<dbReference type="EMBL" id="CP046123">
    <property type="protein sequence ID" value="QGN29736.1"/>
    <property type="molecule type" value="Genomic_DNA"/>
</dbReference>
<reference evidence="3 6" key="2">
    <citation type="submission" date="2019-11" db="EMBL/GenBank/DDBJ databases">
        <title>Detection and genome characteristic of a blood enterococcus casselifavus isolate from Zhengzhou,china.</title>
        <authorList>
            <person name="Wen P."/>
        </authorList>
    </citation>
    <scope>NUCLEOTIDE SEQUENCE [LARGE SCALE GENOMIC DNA]</scope>
    <source>
        <strain evidence="3 6">EC291</strain>
    </source>
</reference>
<dbReference type="EMBL" id="JARQDV010000016">
    <property type="protein sequence ID" value="MDT2966033.1"/>
    <property type="molecule type" value="Genomic_DNA"/>
</dbReference>
<evidence type="ECO:0000313" key="7">
    <source>
        <dbReference type="Proteomes" id="UP001253851"/>
    </source>
</evidence>
<dbReference type="Proteomes" id="UP001268896">
    <property type="component" value="Unassembled WGS sequence"/>
</dbReference>
<dbReference type="Proteomes" id="UP000286288">
    <property type="component" value="Unassembled WGS sequence"/>
</dbReference>
<evidence type="ECO:0000313" key="5">
    <source>
        <dbReference type="Proteomes" id="UP000286288"/>
    </source>
</evidence>
<evidence type="ECO:0000313" key="2">
    <source>
        <dbReference type="EMBL" id="MDT2983206.1"/>
    </source>
</evidence>
<dbReference type="Proteomes" id="UP001253851">
    <property type="component" value="Unassembled WGS sequence"/>
</dbReference>
<sequence length="56" mass="6384">MTTSIYRTVTNEIVKGEIIKSKSQQDMLIIQDKEGYFHVVEPIPVTTAMTPRTTKD</sequence>
<proteinExistence type="predicted"/>
<dbReference type="Proteomes" id="UP000422837">
    <property type="component" value="Chromosome"/>
</dbReference>